<organism evidence="3 4">
    <name type="scientific">Actinomadura rubrobrunea</name>
    <dbReference type="NCBI Taxonomy" id="115335"/>
    <lineage>
        <taxon>Bacteria</taxon>
        <taxon>Bacillati</taxon>
        <taxon>Actinomycetota</taxon>
        <taxon>Actinomycetes</taxon>
        <taxon>Streptosporangiales</taxon>
        <taxon>Thermomonosporaceae</taxon>
        <taxon>Actinomadura</taxon>
    </lineage>
</organism>
<keyword evidence="4" id="KW-1185">Reference proteome</keyword>
<dbReference type="EMBL" id="BSRZ01000004">
    <property type="protein sequence ID" value="GLW64026.1"/>
    <property type="molecule type" value="Genomic_DNA"/>
</dbReference>
<dbReference type="AlphaFoldDB" id="A0A9W6PW09"/>
<gene>
    <name evidence="3" type="ORF">Arub01_22700</name>
</gene>
<comment type="caution">
    <text evidence="3">The sequence shown here is derived from an EMBL/GenBank/DDBJ whole genome shotgun (WGS) entry which is preliminary data.</text>
</comment>
<dbReference type="RefSeq" id="WP_083952225.1">
    <property type="nucleotide sequence ID" value="NZ_BSRZ01000004.1"/>
</dbReference>
<dbReference type="Proteomes" id="UP001165124">
    <property type="component" value="Unassembled WGS sequence"/>
</dbReference>
<feature type="signal peptide" evidence="1">
    <location>
        <begin position="1"/>
        <end position="29"/>
    </location>
</feature>
<evidence type="ECO:0000259" key="2">
    <source>
        <dbReference type="Pfam" id="PF01471"/>
    </source>
</evidence>
<feature type="domain" description="Peptidoglycan binding-like" evidence="2">
    <location>
        <begin position="130"/>
        <end position="183"/>
    </location>
</feature>
<evidence type="ECO:0000256" key="1">
    <source>
        <dbReference type="SAM" id="SignalP"/>
    </source>
</evidence>
<evidence type="ECO:0000313" key="4">
    <source>
        <dbReference type="Proteomes" id="UP001165124"/>
    </source>
</evidence>
<reference evidence="3" key="1">
    <citation type="submission" date="2023-02" db="EMBL/GenBank/DDBJ databases">
        <title>Actinomadura rubrobrunea NBRC 14622.</title>
        <authorList>
            <person name="Ichikawa N."/>
            <person name="Sato H."/>
            <person name="Tonouchi N."/>
        </authorList>
    </citation>
    <scope>NUCLEOTIDE SEQUENCE</scope>
    <source>
        <strain evidence="3">NBRC 14622</strain>
    </source>
</reference>
<dbReference type="InterPro" id="IPR036365">
    <property type="entry name" value="PGBD-like_sf"/>
</dbReference>
<dbReference type="InterPro" id="IPR036366">
    <property type="entry name" value="PGBDSf"/>
</dbReference>
<feature type="domain" description="Peptidoglycan binding-like" evidence="2">
    <location>
        <begin position="58"/>
        <end position="114"/>
    </location>
</feature>
<dbReference type="Pfam" id="PF01471">
    <property type="entry name" value="PG_binding_1"/>
    <property type="match status" value="2"/>
</dbReference>
<dbReference type="SUPFAM" id="SSF47090">
    <property type="entry name" value="PGBD-like"/>
    <property type="match status" value="2"/>
</dbReference>
<proteinExistence type="predicted"/>
<protein>
    <recommendedName>
        <fullName evidence="2">Peptidoglycan binding-like domain-containing protein</fullName>
    </recommendedName>
</protein>
<keyword evidence="1" id="KW-0732">Signal</keyword>
<accession>A0A9W6PW09</accession>
<evidence type="ECO:0000313" key="3">
    <source>
        <dbReference type="EMBL" id="GLW64026.1"/>
    </source>
</evidence>
<name>A0A9W6PW09_9ACTN</name>
<sequence>MRTVVRVVACLATALAALVAAGSLTAAHADGAKTSKRIVAAIEAQPWVKLEKGDQDYRVAAVRCFLAQFYRTACNPEAAGADVFDDALVNAVRKYQTDRELVNTGKVNSETWVTLRYDFGISRLGDSRAQLVKGVQYSLNRLGADLDVDGIFGPLTQSAVKSFQKRKEIDADGEVGPITFRAMFAKGAESLRTPR</sequence>
<dbReference type="InterPro" id="IPR002477">
    <property type="entry name" value="Peptidoglycan-bd-like"/>
</dbReference>
<feature type="chain" id="PRO_5040813869" description="Peptidoglycan binding-like domain-containing protein" evidence="1">
    <location>
        <begin position="30"/>
        <end position="195"/>
    </location>
</feature>
<dbReference type="Gene3D" id="1.10.101.10">
    <property type="entry name" value="PGBD-like superfamily/PGBD"/>
    <property type="match status" value="2"/>
</dbReference>